<dbReference type="RefSeq" id="WP_035838293.1">
    <property type="nucleotide sequence ID" value="NZ_BNAB01000020.1"/>
</dbReference>
<dbReference type="InterPro" id="IPR029058">
    <property type="entry name" value="AB_hydrolase_fold"/>
</dbReference>
<name>A0A1H3D2C9_9RHOB</name>
<gene>
    <name evidence="3" type="ORF">SAMN05444006_12139</name>
</gene>
<evidence type="ECO:0000256" key="1">
    <source>
        <dbReference type="ARBA" id="ARBA00022801"/>
    </source>
</evidence>
<dbReference type="Pfam" id="PF00561">
    <property type="entry name" value="Abhydrolase_1"/>
    <property type="match status" value="1"/>
</dbReference>
<organism evidence="3 4">
    <name type="scientific">Allgaiera indica</name>
    <dbReference type="NCBI Taxonomy" id="765699"/>
    <lineage>
        <taxon>Bacteria</taxon>
        <taxon>Pseudomonadati</taxon>
        <taxon>Pseudomonadota</taxon>
        <taxon>Alphaproteobacteria</taxon>
        <taxon>Rhodobacterales</taxon>
        <taxon>Paracoccaceae</taxon>
        <taxon>Allgaiera</taxon>
    </lineage>
</organism>
<dbReference type="InterPro" id="IPR000073">
    <property type="entry name" value="AB_hydrolase_1"/>
</dbReference>
<comment type="caution">
    <text evidence="3">The sequence shown here is derived from an EMBL/GenBank/DDBJ whole genome shotgun (WGS) entry which is preliminary data.</text>
</comment>
<keyword evidence="1" id="KW-0378">Hydrolase</keyword>
<dbReference type="InterPro" id="IPR000639">
    <property type="entry name" value="Epox_hydrolase-like"/>
</dbReference>
<dbReference type="SUPFAM" id="SSF53474">
    <property type="entry name" value="alpha/beta-Hydrolases"/>
    <property type="match status" value="1"/>
</dbReference>
<dbReference type="PRINTS" id="PR00111">
    <property type="entry name" value="ABHYDROLASE"/>
</dbReference>
<evidence type="ECO:0000259" key="2">
    <source>
        <dbReference type="Pfam" id="PF00561"/>
    </source>
</evidence>
<dbReference type="EMBL" id="FNOB01000021">
    <property type="protein sequence ID" value="SDX60525.1"/>
    <property type="molecule type" value="Genomic_DNA"/>
</dbReference>
<keyword evidence="4" id="KW-1185">Reference proteome</keyword>
<accession>A0A1H3D2C9</accession>
<dbReference type="PRINTS" id="PR00412">
    <property type="entry name" value="EPOXHYDRLASE"/>
</dbReference>
<evidence type="ECO:0000313" key="3">
    <source>
        <dbReference type="EMBL" id="SDX60525.1"/>
    </source>
</evidence>
<sequence>MRSEFRSAEVRLGGQSFHVRLAGQEGRPLLLFLHGFPEYSGAWDGILPDFASRYFCVAPDQRGYGRSWRPEGVGNYRVSALVGDAAGLIARFAPQGRAAAVIGHDWGASVAYALAIRLPELVDRLVILNGVHPAMFQRALARGGAQTEASQYITWLRREGSENLLAADDYAKLFTLFGAGMSLDWLTPERRAAYTEAWGGVAGLRAMVNWYRATPLLVPPVGAELPDEALPHMDPAALRVIMPHLLLWGQRDTAFADEARAGLSEFCDDLRVVDFPDADHWIVHQKPREVAQRIQDFLNLS</sequence>
<reference evidence="3 4" key="1">
    <citation type="submission" date="2016-10" db="EMBL/GenBank/DDBJ databases">
        <authorList>
            <person name="Varghese N."/>
            <person name="Submissions S."/>
        </authorList>
    </citation>
    <scope>NUCLEOTIDE SEQUENCE [LARGE SCALE GENOMIC DNA]</scope>
    <source>
        <strain evidence="3 4">DSM 24802</strain>
    </source>
</reference>
<evidence type="ECO:0000313" key="4">
    <source>
        <dbReference type="Proteomes" id="UP000199541"/>
    </source>
</evidence>
<dbReference type="PANTHER" id="PTHR43329">
    <property type="entry name" value="EPOXIDE HYDROLASE"/>
    <property type="match status" value="1"/>
</dbReference>
<protein>
    <submittedName>
        <fullName evidence="3">Pimeloyl-ACP methyl ester carboxylesterase</fullName>
    </submittedName>
</protein>
<dbReference type="Gene3D" id="3.40.50.1820">
    <property type="entry name" value="alpha/beta hydrolase"/>
    <property type="match status" value="1"/>
</dbReference>
<feature type="domain" description="AB hydrolase-1" evidence="2">
    <location>
        <begin position="28"/>
        <end position="287"/>
    </location>
</feature>
<proteinExistence type="predicted"/>
<dbReference type="Proteomes" id="UP000199541">
    <property type="component" value="Unassembled WGS sequence"/>
</dbReference>